<gene>
    <name evidence="1" type="ORF">IPOD504_LOCUS5725</name>
</gene>
<dbReference type="Proteomes" id="UP000837857">
    <property type="component" value="Chromosome 17"/>
</dbReference>
<dbReference type="EMBL" id="OW152829">
    <property type="protein sequence ID" value="CAH2047330.1"/>
    <property type="molecule type" value="Genomic_DNA"/>
</dbReference>
<evidence type="ECO:0000313" key="1">
    <source>
        <dbReference type="EMBL" id="CAH2047330.1"/>
    </source>
</evidence>
<organism evidence="1 2">
    <name type="scientific">Iphiclides podalirius</name>
    <name type="common">scarce swallowtail</name>
    <dbReference type="NCBI Taxonomy" id="110791"/>
    <lineage>
        <taxon>Eukaryota</taxon>
        <taxon>Metazoa</taxon>
        <taxon>Ecdysozoa</taxon>
        <taxon>Arthropoda</taxon>
        <taxon>Hexapoda</taxon>
        <taxon>Insecta</taxon>
        <taxon>Pterygota</taxon>
        <taxon>Neoptera</taxon>
        <taxon>Endopterygota</taxon>
        <taxon>Lepidoptera</taxon>
        <taxon>Glossata</taxon>
        <taxon>Ditrysia</taxon>
        <taxon>Papilionoidea</taxon>
        <taxon>Papilionidae</taxon>
        <taxon>Papilioninae</taxon>
        <taxon>Iphiclides</taxon>
    </lineage>
</organism>
<accession>A0ABN8I697</accession>
<reference evidence="1" key="1">
    <citation type="submission" date="2022-03" db="EMBL/GenBank/DDBJ databases">
        <authorList>
            <person name="Martin H S."/>
        </authorList>
    </citation>
    <scope>NUCLEOTIDE SEQUENCE</scope>
</reference>
<feature type="non-terminal residue" evidence="1">
    <location>
        <position position="1"/>
    </location>
</feature>
<name>A0ABN8I697_9NEOP</name>
<keyword evidence="2" id="KW-1185">Reference proteome</keyword>
<proteinExistence type="predicted"/>
<sequence>MERLQHRPLSALRRLQRGGYNNAVTSHDSGRGGLTATRLTIVQFVESASERAQCIARDDTDSYMGLDNAQQSRCHFSTTHAADSGASGRVMAEADAPSDAQRRLGVVAIHI</sequence>
<evidence type="ECO:0000313" key="2">
    <source>
        <dbReference type="Proteomes" id="UP000837857"/>
    </source>
</evidence>
<protein>
    <submittedName>
        <fullName evidence="1">Uncharacterized protein</fullName>
    </submittedName>
</protein>